<accession>A0A931H8G0</accession>
<feature type="domain" description="HTH luxR-type" evidence="4">
    <location>
        <begin position="142"/>
        <end position="207"/>
    </location>
</feature>
<dbReference type="SMART" id="SM00421">
    <property type="entry name" value="HTH_LUXR"/>
    <property type="match status" value="1"/>
</dbReference>
<dbReference type="InterPro" id="IPR011006">
    <property type="entry name" value="CheY-like_superfamily"/>
</dbReference>
<organism evidence="6 7">
    <name type="scientific">Caenimonas aquaedulcis</name>
    <dbReference type="NCBI Taxonomy" id="2793270"/>
    <lineage>
        <taxon>Bacteria</taxon>
        <taxon>Pseudomonadati</taxon>
        <taxon>Pseudomonadota</taxon>
        <taxon>Betaproteobacteria</taxon>
        <taxon>Burkholderiales</taxon>
        <taxon>Comamonadaceae</taxon>
        <taxon>Caenimonas</taxon>
    </lineage>
</organism>
<dbReference type="PANTHER" id="PTHR43214">
    <property type="entry name" value="TWO-COMPONENT RESPONSE REGULATOR"/>
    <property type="match status" value="1"/>
</dbReference>
<dbReference type="InterPro" id="IPR001789">
    <property type="entry name" value="Sig_transdc_resp-reg_receiver"/>
</dbReference>
<dbReference type="PROSITE" id="PS50110">
    <property type="entry name" value="RESPONSE_REGULATORY"/>
    <property type="match status" value="1"/>
</dbReference>
<dbReference type="GO" id="GO:0000160">
    <property type="term" value="P:phosphorelay signal transduction system"/>
    <property type="evidence" value="ECO:0007669"/>
    <property type="project" value="InterPro"/>
</dbReference>
<keyword evidence="1 3" id="KW-0597">Phosphoprotein</keyword>
<reference evidence="6" key="1">
    <citation type="submission" date="2020-11" db="EMBL/GenBank/DDBJ databases">
        <title>Bacterial whole genome sequence for Caenimonas sp. DR4.4.</title>
        <authorList>
            <person name="Le V."/>
            <person name="Ko S.-R."/>
            <person name="Ahn C.-Y."/>
            <person name="Oh H.-M."/>
        </authorList>
    </citation>
    <scope>NUCLEOTIDE SEQUENCE</scope>
    <source>
        <strain evidence="6">DR4.4</strain>
    </source>
</reference>
<dbReference type="InterPro" id="IPR016032">
    <property type="entry name" value="Sig_transdc_resp-reg_C-effctor"/>
</dbReference>
<dbReference type="CDD" id="cd06170">
    <property type="entry name" value="LuxR_C_like"/>
    <property type="match status" value="1"/>
</dbReference>
<dbReference type="SUPFAM" id="SSF46894">
    <property type="entry name" value="C-terminal effector domain of the bipartite response regulators"/>
    <property type="match status" value="1"/>
</dbReference>
<evidence type="ECO:0000313" key="7">
    <source>
        <dbReference type="Proteomes" id="UP000651050"/>
    </source>
</evidence>
<dbReference type="GO" id="GO:0003677">
    <property type="term" value="F:DNA binding"/>
    <property type="evidence" value="ECO:0007669"/>
    <property type="project" value="UniProtKB-KW"/>
</dbReference>
<feature type="domain" description="Response regulatory" evidence="5">
    <location>
        <begin position="3"/>
        <end position="119"/>
    </location>
</feature>
<dbReference type="CDD" id="cd17535">
    <property type="entry name" value="REC_NarL-like"/>
    <property type="match status" value="1"/>
</dbReference>
<dbReference type="PROSITE" id="PS50043">
    <property type="entry name" value="HTH_LUXR_2"/>
    <property type="match status" value="1"/>
</dbReference>
<dbReference type="GO" id="GO:0006355">
    <property type="term" value="P:regulation of DNA-templated transcription"/>
    <property type="evidence" value="ECO:0007669"/>
    <property type="project" value="InterPro"/>
</dbReference>
<dbReference type="EMBL" id="JADWYS010000001">
    <property type="protein sequence ID" value="MBG9390536.1"/>
    <property type="molecule type" value="Genomic_DNA"/>
</dbReference>
<dbReference type="InterPro" id="IPR058245">
    <property type="entry name" value="NreC/VraR/RcsB-like_REC"/>
</dbReference>
<dbReference type="PRINTS" id="PR00038">
    <property type="entry name" value="HTHLUXR"/>
</dbReference>
<evidence type="ECO:0000256" key="1">
    <source>
        <dbReference type="ARBA" id="ARBA00022553"/>
    </source>
</evidence>
<sequence length="210" mass="23107">MIRVGIADDHSIVRTGLRAYLHEHGDMDVVGEAGDGNATMDLTRVVPMDVLVLDLEMPGKGGLDMIRTIRTRTPDVGVLVFSGYPAANYAVNVMRLGARGFLSKLCEPRDVVEAIRRVAAGHAYLSPDVADMLAYDMGRTVRRKPHESLSNREFQLLLHMGRGRTSAEIADALSLSCKTVSTYRSQVLKKLEIRTNSEMTLYCVSNGLLD</sequence>
<dbReference type="PANTHER" id="PTHR43214:SF43">
    <property type="entry name" value="TWO-COMPONENT RESPONSE REGULATOR"/>
    <property type="match status" value="1"/>
</dbReference>
<evidence type="ECO:0000259" key="5">
    <source>
        <dbReference type="PROSITE" id="PS50110"/>
    </source>
</evidence>
<dbReference type="Pfam" id="PF00196">
    <property type="entry name" value="GerE"/>
    <property type="match status" value="1"/>
</dbReference>
<dbReference type="Proteomes" id="UP000651050">
    <property type="component" value="Unassembled WGS sequence"/>
</dbReference>
<comment type="caution">
    <text evidence="6">The sequence shown here is derived from an EMBL/GenBank/DDBJ whole genome shotgun (WGS) entry which is preliminary data.</text>
</comment>
<evidence type="ECO:0000313" key="6">
    <source>
        <dbReference type="EMBL" id="MBG9390536.1"/>
    </source>
</evidence>
<dbReference type="Pfam" id="PF00072">
    <property type="entry name" value="Response_reg"/>
    <property type="match status" value="1"/>
</dbReference>
<evidence type="ECO:0000259" key="4">
    <source>
        <dbReference type="PROSITE" id="PS50043"/>
    </source>
</evidence>
<dbReference type="InterPro" id="IPR000792">
    <property type="entry name" value="Tscrpt_reg_LuxR_C"/>
</dbReference>
<gene>
    <name evidence="6" type="ORF">I5803_21070</name>
</gene>
<dbReference type="Gene3D" id="3.40.50.2300">
    <property type="match status" value="1"/>
</dbReference>
<evidence type="ECO:0000256" key="2">
    <source>
        <dbReference type="ARBA" id="ARBA00023125"/>
    </source>
</evidence>
<feature type="modified residue" description="4-aspartylphosphate" evidence="3">
    <location>
        <position position="54"/>
    </location>
</feature>
<dbReference type="AlphaFoldDB" id="A0A931H8G0"/>
<dbReference type="InterPro" id="IPR039420">
    <property type="entry name" value="WalR-like"/>
</dbReference>
<dbReference type="SUPFAM" id="SSF52172">
    <property type="entry name" value="CheY-like"/>
    <property type="match status" value="1"/>
</dbReference>
<keyword evidence="7" id="KW-1185">Reference proteome</keyword>
<protein>
    <submittedName>
        <fullName evidence="6">Response regulator transcription factor</fullName>
    </submittedName>
</protein>
<proteinExistence type="predicted"/>
<keyword evidence="2" id="KW-0238">DNA-binding</keyword>
<dbReference type="SMART" id="SM00448">
    <property type="entry name" value="REC"/>
    <property type="match status" value="1"/>
</dbReference>
<evidence type="ECO:0000256" key="3">
    <source>
        <dbReference type="PROSITE-ProRule" id="PRU00169"/>
    </source>
</evidence>
<name>A0A931H8G0_9BURK</name>